<dbReference type="VEuPathDB" id="FungiDB:CNAG_01971"/>
<evidence type="ECO:0008006" key="6">
    <source>
        <dbReference type="Google" id="ProtNLM"/>
    </source>
</evidence>
<dbReference type="EMBL" id="CP003830">
    <property type="protein sequence ID" value="AFR98165.1"/>
    <property type="molecule type" value="Genomic_DNA"/>
</dbReference>
<feature type="region of interest" description="Disordered" evidence="1">
    <location>
        <begin position="92"/>
        <end position="126"/>
    </location>
</feature>
<proteinExistence type="predicted"/>
<protein>
    <recommendedName>
        <fullName evidence="6">Mid2 domain-containing protein</fullName>
    </recommendedName>
</protein>
<keyword evidence="2" id="KW-0472">Membrane</keyword>
<keyword evidence="2" id="KW-0812">Transmembrane</keyword>
<keyword evidence="5" id="KW-1185">Reference proteome</keyword>
<reference evidence="4 5" key="1">
    <citation type="journal article" date="2014" name="PLoS Genet.">
        <title>Analysis of the genome and transcriptome of Cryptococcus neoformans var. grubii reveals complex RNA expression and microevolution leading to virulence attenuation.</title>
        <authorList>
            <person name="Janbon G."/>
            <person name="Ormerod K.L."/>
            <person name="Paulet D."/>
            <person name="Byrnes E.J.III."/>
            <person name="Yadav V."/>
            <person name="Chatterjee G."/>
            <person name="Mullapudi N."/>
            <person name="Hon C.C."/>
            <person name="Billmyre R.B."/>
            <person name="Brunel F."/>
            <person name="Bahn Y.S."/>
            <person name="Chen W."/>
            <person name="Chen Y."/>
            <person name="Chow E.W."/>
            <person name="Coppee J.Y."/>
            <person name="Floyd-Averette A."/>
            <person name="Gaillardin C."/>
            <person name="Gerik K.J."/>
            <person name="Goldberg J."/>
            <person name="Gonzalez-Hilarion S."/>
            <person name="Gujja S."/>
            <person name="Hamlin J.L."/>
            <person name="Hsueh Y.P."/>
            <person name="Ianiri G."/>
            <person name="Jones S."/>
            <person name="Kodira C.D."/>
            <person name="Kozubowski L."/>
            <person name="Lam W."/>
            <person name="Marra M."/>
            <person name="Mesner L.D."/>
            <person name="Mieczkowski P.A."/>
            <person name="Moyrand F."/>
            <person name="Nielsen K."/>
            <person name="Proux C."/>
            <person name="Rossignol T."/>
            <person name="Schein J.E."/>
            <person name="Sun S."/>
            <person name="Wollschlaeger C."/>
            <person name="Wood I.A."/>
            <person name="Zeng Q."/>
            <person name="Neuveglise C."/>
            <person name="Newlon C.S."/>
            <person name="Perfect J.R."/>
            <person name="Lodge J.K."/>
            <person name="Idnurm A."/>
            <person name="Stajich J.E."/>
            <person name="Kronstad J.W."/>
            <person name="Sanyal K."/>
            <person name="Heitman J."/>
            <person name="Fraser J.A."/>
            <person name="Cuomo C.A."/>
            <person name="Dietrich F.S."/>
        </authorList>
    </citation>
    <scope>NUCLEOTIDE SEQUENCE [LARGE SCALE GENOMIC DNA]</scope>
    <source>
        <strain evidence="5">H99 / ATCC 208821 / CBS 10515 / FGSC 9487</strain>
    </source>
</reference>
<feature type="chain" id="PRO_5003829486" description="Mid2 domain-containing protein" evidence="3">
    <location>
        <begin position="23"/>
        <end position="292"/>
    </location>
</feature>
<evidence type="ECO:0000313" key="4">
    <source>
        <dbReference type="EMBL" id="AFR98165.1"/>
    </source>
</evidence>
<dbReference type="GeneID" id="23885635"/>
<dbReference type="RefSeq" id="XP_012052879.1">
    <property type="nucleotide sequence ID" value="XM_012197489.1"/>
</dbReference>
<dbReference type="HOGENOM" id="CLU_953212_0_0_1"/>
<dbReference type="KEGG" id="cng:CNAG_01971"/>
<feature type="region of interest" description="Disordered" evidence="1">
    <location>
        <begin position="131"/>
        <end position="150"/>
    </location>
</feature>
<name>J9W223_CRYN9</name>
<sequence>MLFTQPITSLFYLLQLLALVNSLPLDYNTPFTGPLRARKLAQTSPEGLIEKSISPMLVIREIELSSSFGPLEAFSSGLENGVQELSFTSVSHSPSSSHLPTNTINKVSSTSFPSSSSPKGEALGDSAKDIIEPPEFTDNQPLPALENSSTSRFSSNLNISPHHAQTNSGMSRSLSAFLEFVVITLIGIAIACCSIPLLMCIAPFVRRGARRSSTTSSDELVGKGGNQSMISMYSSMFSSRFALDFPSNGSWRSDSSTASTIDIGSHKSEHSTHDIGQGYGDRGRGLGIEGSQ</sequence>
<feature type="compositionally biased region" description="Gly residues" evidence="1">
    <location>
        <begin position="277"/>
        <end position="292"/>
    </location>
</feature>
<evidence type="ECO:0000256" key="1">
    <source>
        <dbReference type="SAM" id="MobiDB-lite"/>
    </source>
</evidence>
<feature type="signal peptide" evidence="3">
    <location>
        <begin position="1"/>
        <end position="22"/>
    </location>
</feature>
<keyword evidence="3" id="KW-0732">Signal</keyword>
<evidence type="ECO:0000313" key="5">
    <source>
        <dbReference type="Proteomes" id="UP000010091"/>
    </source>
</evidence>
<feature type="compositionally biased region" description="Low complexity" evidence="1">
    <location>
        <begin position="108"/>
        <end position="118"/>
    </location>
</feature>
<keyword evidence="2" id="KW-1133">Transmembrane helix</keyword>
<evidence type="ECO:0000256" key="3">
    <source>
        <dbReference type="SAM" id="SignalP"/>
    </source>
</evidence>
<feature type="compositionally biased region" description="Basic and acidic residues" evidence="1">
    <location>
        <begin position="264"/>
        <end position="273"/>
    </location>
</feature>
<dbReference type="AlphaFoldDB" id="J9W223"/>
<dbReference type="Proteomes" id="UP000010091">
    <property type="component" value="Chromosome 11"/>
</dbReference>
<accession>J9W223</accession>
<feature type="region of interest" description="Disordered" evidence="1">
    <location>
        <begin position="256"/>
        <end position="292"/>
    </location>
</feature>
<feature type="compositionally biased region" description="Low complexity" evidence="1">
    <location>
        <begin position="92"/>
        <end position="101"/>
    </location>
</feature>
<evidence type="ECO:0000256" key="2">
    <source>
        <dbReference type="SAM" id="Phobius"/>
    </source>
</evidence>
<gene>
    <name evidence="4" type="ORF">CNAG_01971</name>
</gene>
<feature type="transmembrane region" description="Helical" evidence="2">
    <location>
        <begin position="180"/>
        <end position="205"/>
    </location>
</feature>
<organism evidence="4 5">
    <name type="scientific">Cryptococcus neoformans (strain H99 / ATCC 208821 / CBS 10515 / FGSC 9487)</name>
    <name type="common">Cryptococcus neoformans var. grubii serotype A</name>
    <dbReference type="NCBI Taxonomy" id="235443"/>
    <lineage>
        <taxon>Eukaryota</taxon>
        <taxon>Fungi</taxon>
        <taxon>Dikarya</taxon>
        <taxon>Basidiomycota</taxon>
        <taxon>Agaricomycotina</taxon>
        <taxon>Tremellomycetes</taxon>
        <taxon>Tremellales</taxon>
        <taxon>Cryptococcaceae</taxon>
        <taxon>Cryptococcus</taxon>
        <taxon>Cryptococcus neoformans species complex</taxon>
    </lineage>
</organism>